<comment type="caution">
    <text evidence="1">The sequence shown here is derived from an EMBL/GenBank/DDBJ whole genome shotgun (WGS) entry which is preliminary data.</text>
</comment>
<proteinExistence type="predicted"/>
<accession>A0A927AWJ6</accession>
<protein>
    <submittedName>
        <fullName evidence="1">Uncharacterized protein</fullName>
    </submittedName>
</protein>
<name>A0A927AWJ6_9BACT</name>
<gene>
    <name evidence="1" type="ORF">IC229_34100</name>
</gene>
<dbReference type="Proteomes" id="UP000598820">
    <property type="component" value="Unassembled WGS sequence"/>
</dbReference>
<sequence length="45" mass="4555">MYPFLCSLRSVGLQLLSIGFVVLLASSTGLAQLIITTVVGSGTAG</sequence>
<reference evidence="1" key="1">
    <citation type="submission" date="2020-09" db="EMBL/GenBank/DDBJ databases">
        <authorList>
            <person name="Kim M.K."/>
        </authorList>
    </citation>
    <scope>NUCLEOTIDE SEQUENCE</scope>
    <source>
        <strain evidence="1">BT702</strain>
    </source>
</reference>
<evidence type="ECO:0000313" key="2">
    <source>
        <dbReference type="Proteomes" id="UP000598820"/>
    </source>
</evidence>
<dbReference type="RefSeq" id="WP_190893367.1">
    <property type="nucleotide sequence ID" value="NZ_JACWZY010000066.1"/>
</dbReference>
<keyword evidence="2" id="KW-1185">Reference proteome</keyword>
<organism evidence="1 2">
    <name type="scientific">Spirosoma profusum</name>
    <dbReference type="NCBI Taxonomy" id="2771354"/>
    <lineage>
        <taxon>Bacteria</taxon>
        <taxon>Pseudomonadati</taxon>
        <taxon>Bacteroidota</taxon>
        <taxon>Cytophagia</taxon>
        <taxon>Cytophagales</taxon>
        <taxon>Cytophagaceae</taxon>
        <taxon>Spirosoma</taxon>
    </lineage>
</organism>
<evidence type="ECO:0000313" key="1">
    <source>
        <dbReference type="EMBL" id="MBD2705691.1"/>
    </source>
</evidence>
<dbReference type="AlphaFoldDB" id="A0A927AWJ6"/>
<dbReference type="EMBL" id="JACWZY010000066">
    <property type="protein sequence ID" value="MBD2705691.1"/>
    <property type="molecule type" value="Genomic_DNA"/>
</dbReference>